<keyword evidence="4 9" id="KW-0349">Heme</keyword>
<sequence length="537" mass="60555">MNVDSVLDVGYRLAALAGVTLVALLTSAVVEELRRPRDLPPYPGGRRPLPFIGHRLLLPSVKSWITFRKWNEESPIVAFWNGSTPTILIGNGQIAVDLMEKRSQKYSSRPRFVVAGDLLTENRTILFAPYGEQWRGYRRALHLATMNKSVDSYKPIFEAEGKSLAVNLLNDPDDFYQLIYRYTASSVVAVAYGRRVKDTNTDVAYKRLQANLEFLIRINVPGAQWHETIPALKYLPASLNPIKCLALQFRQQGRANAAALVEEVRRKMALGIAPHSFARQMLEQRDKFPYLEDFEFNGTMGSLFGAGVDTTSATLHSLIMAMAVHPEAQRKVHEEMERVVGDARSPGWEDEEDLPYLRAVIIESMRWRPVAILGGTAHASTEDDVYEYGGKSYFIPKGSIILAPLWSIHMDPTVYGNPDAFIPERFLDGRAYPGAAQHNHSSFGWGRRVCPGAYFAERSLYLTSARLLWGFKFIATELIDTSMETGYTDGFNCRPRPFRCRIEPRNDEVRQTILREGAEAAEYLAPFEVSLDEPVKV</sequence>
<dbReference type="InterPro" id="IPR050364">
    <property type="entry name" value="Cytochrome_P450_fung"/>
</dbReference>
<gene>
    <name evidence="11" type="ORF">AURDEDRAFT_116277</name>
</gene>
<dbReference type="OrthoDB" id="1055148at2759"/>
<protein>
    <submittedName>
        <fullName evidence="11">Cytochrome P450</fullName>
    </submittedName>
</protein>
<dbReference type="GO" id="GO:0005506">
    <property type="term" value="F:iron ion binding"/>
    <property type="evidence" value="ECO:0007669"/>
    <property type="project" value="InterPro"/>
</dbReference>
<dbReference type="InterPro" id="IPR002401">
    <property type="entry name" value="Cyt_P450_E_grp-I"/>
</dbReference>
<keyword evidence="6 10" id="KW-0560">Oxidoreductase</keyword>
<dbReference type="PROSITE" id="PS00086">
    <property type="entry name" value="CYTOCHROME_P450"/>
    <property type="match status" value="1"/>
</dbReference>
<dbReference type="CDD" id="cd11065">
    <property type="entry name" value="CYP64-like"/>
    <property type="match status" value="1"/>
</dbReference>
<dbReference type="GO" id="GO:0016705">
    <property type="term" value="F:oxidoreductase activity, acting on paired donors, with incorporation or reduction of molecular oxygen"/>
    <property type="evidence" value="ECO:0007669"/>
    <property type="project" value="InterPro"/>
</dbReference>
<dbReference type="EMBL" id="JH687817">
    <property type="protein sequence ID" value="EJD39082.1"/>
    <property type="molecule type" value="Genomic_DNA"/>
</dbReference>
<dbReference type="Gene3D" id="1.10.630.10">
    <property type="entry name" value="Cytochrome P450"/>
    <property type="match status" value="1"/>
</dbReference>
<comment type="similarity">
    <text evidence="3 10">Belongs to the cytochrome P450 family.</text>
</comment>
<dbReference type="OMA" id="PSMAHRT"/>
<comment type="pathway">
    <text evidence="2">Secondary metabolite biosynthesis.</text>
</comment>
<name>J0LIM5_AURST</name>
<evidence type="ECO:0000256" key="2">
    <source>
        <dbReference type="ARBA" id="ARBA00005179"/>
    </source>
</evidence>
<dbReference type="PRINTS" id="PR00385">
    <property type="entry name" value="P450"/>
</dbReference>
<reference evidence="12" key="1">
    <citation type="journal article" date="2012" name="Science">
        <title>The Paleozoic origin of enzymatic lignin decomposition reconstructed from 31 fungal genomes.</title>
        <authorList>
            <person name="Floudas D."/>
            <person name="Binder M."/>
            <person name="Riley R."/>
            <person name="Barry K."/>
            <person name="Blanchette R.A."/>
            <person name="Henrissat B."/>
            <person name="Martinez A.T."/>
            <person name="Otillar R."/>
            <person name="Spatafora J.W."/>
            <person name="Yadav J.S."/>
            <person name="Aerts A."/>
            <person name="Benoit I."/>
            <person name="Boyd A."/>
            <person name="Carlson A."/>
            <person name="Copeland A."/>
            <person name="Coutinho P.M."/>
            <person name="de Vries R.P."/>
            <person name="Ferreira P."/>
            <person name="Findley K."/>
            <person name="Foster B."/>
            <person name="Gaskell J."/>
            <person name="Glotzer D."/>
            <person name="Gorecki P."/>
            <person name="Heitman J."/>
            <person name="Hesse C."/>
            <person name="Hori C."/>
            <person name="Igarashi K."/>
            <person name="Jurgens J.A."/>
            <person name="Kallen N."/>
            <person name="Kersten P."/>
            <person name="Kohler A."/>
            <person name="Kuees U."/>
            <person name="Kumar T.K.A."/>
            <person name="Kuo A."/>
            <person name="LaButti K."/>
            <person name="Larrondo L.F."/>
            <person name="Lindquist E."/>
            <person name="Ling A."/>
            <person name="Lombard V."/>
            <person name="Lucas S."/>
            <person name="Lundell T."/>
            <person name="Martin R."/>
            <person name="McLaughlin D.J."/>
            <person name="Morgenstern I."/>
            <person name="Morin E."/>
            <person name="Murat C."/>
            <person name="Nagy L.G."/>
            <person name="Nolan M."/>
            <person name="Ohm R.A."/>
            <person name="Patyshakuliyeva A."/>
            <person name="Rokas A."/>
            <person name="Ruiz-Duenas F.J."/>
            <person name="Sabat G."/>
            <person name="Salamov A."/>
            <person name="Samejima M."/>
            <person name="Schmutz J."/>
            <person name="Slot J.C."/>
            <person name="St John F."/>
            <person name="Stenlid J."/>
            <person name="Sun H."/>
            <person name="Sun S."/>
            <person name="Syed K."/>
            <person name="Tsang A."/>
            <person name="Wiebenga A."/>
            <person name="Young D."/>
            <person name="Pisabarro A."/>
            <person name="Eastwood D.C."/>
            <person name="Martin F."/>
            <person name="Cullen D."/>
            <person name="Grigoriev I.V."/>
            <person name="Hibbett D.S."/>
        </authorList>
    </citation>
    <scope>NUCLEOTIDE SEQUENCE [LARGE SCALE GENOMIC DNA]</scope>
    <source>
        <strain evidence="12">TFB10046</strain>
    </source>
</reference>
<dbReference type="InterPro" id="IPR001128">
    <property type="entry name" value="Cyt_P450"/>
</dbReference>
<dbReference type="FunCoup" id="J0LIM5">
    <property type="interactions" value="70"/>
</dbReference>
<dbReference type="GO" id="GO:0020037">
    <property type="term" value="F:heme binding"/>
    <property type="evidence" value="ECO:0007669"/>
    <property type="project" value="InterPro"/>
</dbReference>
<proteinExistence type="inferred from homology"/>
<dbReference type="KEGG" id="adl:AURDEDRAFT_116277"/>
<evidence type="ECO:0000256" key="4">
    <source>
        <dbReference type="ARBA" id="ARBA00022617"/>
    </source>
</evidence>
<evidence type="ECO:0000256" key="6">
    <source>
        <dbReference type="ARBA" id="ARBA00023002"/>
    </source>
</evidence>
<organism evidence="11 12">
    <name type="scientific">Auricularia subglabra (strain TFB-10046 / SS5)</name>
    <name type="common">White-rot fungus</name>
    <name type="synonym">Auricularia delicata (strain TFB10046)</name>
    <dbReference type="NCBI Taxonomy" id="717982"/>
    <lineage>
        <taxon>Eukaryota</taxon>
        <taxon>Fungi</taxon>
        <taxon>Dikarya</taxon>
        <taxon>Basidiomycota</taxon>
        <taxon>Agaricomycotina</taxon>
        <taxon>Agaricomycetes</taxon>
        <taxon>Auriculariales</taxon>
        <taxon>Auriculariaceae</taxon>
        <taxon>Auricularia</taxon>
    </lineage>
</organism>
<evidence type="ECO:0000256" key="7">
    <source>
        <dbReference type="ARBA" id="ARBA00023004"/>
    </source>
</evidence>
<dbReference type="AlphaFoldDB" id="J0LIM5"/>
<dbReference type="InterPro" id="IPR017972">
    <property type="entry name" value="Cyt_P450_CS"/>
</dbReference>
<dbReference type="PANTHER" id="PTHR46300:SF4">
    <property type="entry name" value="CYTOCHROME P450 98A3"/>
    <property type="match status" value="1"/>
</dbReference>
<evidence type="ECO:0000256" key="8">
    <source>
        <dbReference type="ARBA" id="ARBA00023033"/>
    </source>
</evidence>
<dbReference type="InterPro" id="IPR036396">
    <property type="entry name" value="Cyt_P450_sf"/>
</dbReference>
<dbReference type="PRINTS" id="PR00463">
    <property type="entry name" value="EP450I"/>
</dbReference>
<feature type="binding site" description="axial binding residue" evidence="9">
    <location>
        <position position="450"/>
    </location>
    <ligand>
        <name>heme</name>
        <dbReference type="ChEBI" id="CHEBI:30413"/>
    </ligand>
    <ligandPart>
        <name>Fe</name>
        <dbReference type="ChEBI" id="CHEBI:18248"/>
    </ligandPart>
</feature>
<evidence type="ECO:0000256" key="9">
    <source>
        <dbReference type="PIRSR" id="PIRSR602401-1"/>
    </source>
</evidence>
<evidence type="ECO:0000256" key="1">
    <source>
        <dbReference type="ARBA" id="ARBA00001971"/>
    </source>
</evidence>
<dbReference type="Proteomes" id="UP000006514">
    <property type="component" value="Unassembled WGS sequence"/>
</dbReference>
<evidence type="ECO:0000256" key="5">
    <source>
        <dbReference type="ARBA" id="ARBA00022723"/>
    </source>
</evidence>
<evidence type="ECO:0000256" key="3">
    <source>
        <dbReference type="ARBA" id="ARBA00010617"/>
    </source>
</evidence>
<dbReference type="eggNOG" id="KOG0156">
    <property type="taxonomic scope" value="Eukaryota"/>
</dbReference>
<keyword evidence="5 9" id="KW-0479">Metal-binding</keyword>
<accession>J0LIM5</accession>
<evidence type="ECO:0000313" key="11">
    <source>
        <dbReference type="EMBL" id="EJD39082.1"/>
    </source>
</evidence>
<keyword evidence="8 10" id="KW-0503">Monooxygenase</keyword>
<dbReference type="InParanoid" id="J0LIM5"/>
<dbReference type="Pfam" id="PF00067">
    <property type="entry name" value="p450"/>
    <property type="match status" value="1"/>
</dbReference>
<dbReference type="SUPFAM" id="SSF48264">
    <property type="entry name" value="Cytochrome P450"/>
    <property type="match status" value="1"/>
</dbReference>
<evidence type="ECO:0000256" key="10">
    <source>
        <dbReference type="RuleBase" id="RU000461"/>
    </source>
</evidence>
<dbReference type="GO" id="GO:0004497">
    <property type="term" value="F:monooxygenase activity"/>
    <property type="evidence" value="ECO:0007669"/>
    <property type="project" value="UniProtKB-KW"/>
</dbReference>
<dbReference type="PANTHER" id="PTHR46300">
    <property type="entry name" value="P450, PUTATIVE (EUROFUNG)-RELATED-RELATED"/>
    <property type="match status" value="1"/>
</dbReference>
<keyword evidence="7 9" id="KW-0408">Iron</keyword>
<keyword evidence="12" id="KW-1185">Reference proteome</keyword>
<evidence type="ECO:0000313" key="12">
    <source>
        <dbReference type="Proteomes" id="UP000006514"/>
    </source>
</evidence>
<comment type="cofactor">
    <cofactor evidence="1 9">
        <name>heme</name>
        <dbReference type="ChEBI" id="CHEBI:30413"/>
    </cofactor>
</comment>